<evidence type="ECO:0000256" key="1">
    <source>
        <dbReference type="ARBA" id="ARBA00022642"/>
    </source>
</evidence>
<dbReference type="GO" id="GO:0019441">
    <property type="term" value="P:L-tryptophan catabolic process to kynurenine"/>
    <property type="evidence" value="ECO:0007669"/>
    <property type="project" value="TreeGrafter"/>
</dbReference>
<accession>A0A1G8W5J1</accession>
<dbReference type="OrthoDB" id="9764293at2"/>
<keyword evidence="5" id="KW-0456">Lyase</keyword>
<dbReference type="InterPro" id="IPR000192">
    <property type="entry name" value="Aminotrans_V_dom"/>
</dbReference>
<dbReference type="SUPFAM" id="SSF53383">
    <property type="entry name" value="PLP-dependent transferases"/>
    <property type="match status" value="1"/>
</dbReference>
<proteinExistence type="predicted"/>
<dbReference type="Gene3D" id="3.40.640.10">
    <property type="entry name" value="Type I PLP-dependent aspartate aminotransferase-like (Major domain)"/>
    <property type="match status" value="1"/>
</dbReference>
<dbReference type="EMBL" id="FNEM01000012">
    <property type="protein sequence ID" value="SDJ73376.1"/>
    <property type="molecule type" value="Genomic_DNA"/>
</dbReference>
<gene>
    <name evidence="5" type="ORF">SAMN04488540_112100</name>
</gene>
<keyword evidence="3" id="KW-0663">Pyridoxal phosphate</keyword>
<dbReference type="PANTHER" id="PTHR14084:SF0">
    <property type="entry name" value="KYNURENINASE"/>
    <property type="match status" value="1"/>
</dbReference>
<keyword evidence="2" id="KW-0378">Hydrolase</keyword>
<reference evidence="6" key="1">
    <citation type="submission" date="2016-10" db="EMBL/GenBank/DDBJ databases">
        <authorList>
            <person name="Varghese N."/>
            <person name="Submissions S."/>
        </authorList>
    </citation>
    <scope>NUCLEOTIDE SEQUENCE [LARGE SCALE GENOMIC DNA]</scope>
    <source>
        <strain evidence="6">DSM 23317</strain>
    </source>
</reference>
<dbReference type="Gene3D" id="3.90.1150.10">
    <property type="entry name" value="Aspartate Aminotransferase, domain 1"/>
    <property type="match status" value="1"/>
</dbReference>
<dbReference type="InterPro" id="IPR015422">
    <property type="entry name" value="PyrdxlP-dep_Trfase_small"/>
</dbReference>
<dbReference type="InterPro" id="IPR015424">
    <property type="entry name" value="PyrdxlP-dep_Trfase"/>
</dbReference>
<dbReference type="AlphaFoldDB" id="A0A1G8W5J1"/>
<dbReference type="PANTHER" id="PTHR14084">
    <property type="entry name" value="KYNURENINASE"/>
    <property type="match status" value="1"/>
</dbReference>
<dbReference type="GO" id="GO:0016829">
    <property type="term" value="F:lyase activity"/>
    <property type="evidence" value="ECO:0007669"/>
    <property type="project" value="UniProtKB-KW"/>
</dbReference>
<sequence>MIDRLPEFVPIEGVYLLSHSVGRPLASTAEALQRGFLDHWQQQGEPWPLWLEAIEEFNQALAGLLGGRADQFCPQANLSSGFTKLLFGLRPGGDRNQILLSEDDFPSMAFVAGQARANGYELKFMPAGSDLTDIAVWQAHIDERVALALVTHVQSNTGMQVPVARVCALLRQQGVLSVVDVAQSIGCVPINLDDWRADVVLGSCVKWLCGGPGAGFIWISDPMLPKVAPKDVGWFSHSNPFEFDVHKFEYHPGANRFWGGTPSVLPYVTAANSIRVLTGVGIDAIRRHNLALTQSLIDGCDASWIASPLQANRRGGTVVIQPPASAMEPVIEELQRRQVHFDRRDTGLRLSPHLYNTQQEIDQVLACLHRAGQ</sequence>
<evidence type="ECO:0000313" key="6">
    <source>
        <dbReference type="Proteomes" id="UP000199527"/>
    </source>
</evidence>
<dbReference type="InterPro" id="IPR015421">
    <property type="entry name" value="PyrdxlP-dep_Trfase_major"/>
</dbReference>
<dbReference type="InterPro" id="IPR010111">
    <property type="entry name" value="Kynureninase"/>
</dbReference>
<feature type="domain" description="Aminotransferase class V" evidence="4">
    <location>
        <begin position="94"/>
        <end position="341"/>
    </location>
</feature>
<evidence type="ECO:0000259" key="4">
    <source>
        <dbReference type="Pfam" id="PF00266"/>
    </source>
</evidence>
<dbReference type="GO" id="GO:0009435">
    <property type="term" value="P:NAD+ biosynthetic process"/>
    <property type="evidence" value="ECO:0007669"/>
    <property type="project" value="InterPro"/>
</dbReference>
<organism evidence="5 6">
    <name type="scientific">Ferrimonas sediminum</name>
    <dbReference type="NCBI Taxonomy" id="718193"/>
    <lineage>
        <taxon>Bacteria</taxon>
        <taxon>Pseudomonadati</taxon>
        <taxon>Pseudomonadota</taxon>
        <taxon>Gammaproteobacteria</taxon>
        <taxon>Alteromonadales</taxon>
        <taxon>Ferrimonadaceae</taxon>
        <taxon>Ferrimonas</taxon>
    </lineage>
</organism>
<evidence type="ECO:0000256" key="3">
    <source>
        <dbReference type="ARBA" id="ARBA00022898"/>
    </source>
</evidence>
<name>A0A1G8W5J1_9GAMM</name>
<dbReference type="RefSeq" id="WP_090366373.1">
    <property type="nucleotide sequence ID" value="NZ_FNEM01000012.1"/>
</dbReference>
<dbReference type="GO" id="GO:0030429">
    <property type="term" value="F:kynureninase activity"/>
    <property type="evidence" value="ECO:0007669"/>
    <property type="project" value="InterPro"/>
</dbReference>
<evidence type="ECO:0000256" key="2">
    <source>
        <dbReference type="ARBA" id="ARBA00022801"/>
    </source>
</evidence>
<dbReference type="GO" id="GO:0030170">
    <property type="term" value="F:pyridoxal phosphate binding"/>
    <property type="evidence" value="ECO:0007669"/>
    <property type="project" value="InterPro"/>
</dbReference>
<keyword evidence="6" id="KW-1185">Reference proteome</keyword>
<dbReference type="Proteomes" id="UP000199527">
    <property type="component" value="Unassembled WGS sequence"/>
</dbReference>
<keyword evidence="1" id="KW-0662">Pyridine nucleotide biosynthesis</keyword>
<dbReference type="GO" id="GO:0005737">
    <property type="term" value="C:cytoplasm"/>
    <property type="evidence" value="ECO:0007669"/>
    <property type="project" value="InterPro"/>
</dbReference>
<protein>
    <submittedName>
        <fullName evidence="5">Selenocysteine lyase/Cysteine desulfurase</fullName>
    </submittedName>
</protein>
<dbReference type="GO" id="GO:0043420">
    <property type="term" value="P:anthranilate metabolic process"/>
    <property type="evidence" value="ECO:0007669"/>
    <property type="project" value="TreeGrafter"/>
</dbReference>
<evidence type="ECO:0000313" key="5">
    <source>
        <dbReference type="EMBL" id="SDJ73376.1"/>
    </source>
</evidence>
<dbReference type="Pfam" id="PF00266">
    <property type="entry name" value="Aminotran_5"/>
    <property type="match status" value="1"/>
</dbReference>